<organism evidence="1 2">
    <name type="scientific">Colletotrichum tanaceti</name>
    <dbReference type="NCBI Taxonomy" id="1306861"/>
    <lineage>
        <taxon>Eukaryota</taxon>
        <taxon>Fungi</taxon>
        <taxon>Dikarya</taxon>
        <taxon>Ascomycota</taxon>
        <taxon>Pezizomycotina</taxon>
        <taxon>Sordariomycetes</taxon>
        <taxon>Hypocreomycetidae</taxon>
        <taxon>Glomerellales</taxon>
        <taxon>Glomerellaceae</taxon>
        <taxon>Colletotrichum</taxon>
        <taxon>Colletotrichum destructivum species complex</taxon>
    </lineage>
</organism>
<dbReference type="Proteomes" id="UP000310108">
    <property type="component" value="Unassembled WGS sequence"/>
</dbReference>
<sequence length="80" mass="8828">MTAASGKHWTGGDKFLMDTRRWHTLGLNILRPLPQGPSEAAGTIGYREAVDSMPFCSMAWVGICFSKQKLHTIPLVLLTL</sequence>
<name>A0A4V6DFP2_9PEZI</name>
<accession>A0A4V6DFP2</accession>
<evidence type="ECO:0000313" key="2">
    <source>
        <dbReference type="Proteomes" id="UP000310108"/>
    </source>
</evidence>
<proteinExistence type="predicted"/>
<dbReference type="AlphaFoldDB" id="A0A4V6DFP2"/>
<dbReference type="EMBL" id="PJEX01000476">
    <property type="protein sequence ID" value="TKW49826.1"/>
    <property type="molecule type" value="Genomic_DNA"/>
</dbReference>
<evidence type="ECO:0000313" key="1">
    <source>
        <dbReference type="EMBL" id="TKW49826.1"/>
    </source>
</evidence>
<reference evidence="1 2" key="1">
    <citation type="journal article" date="2019" name="PLoS ONE">
        <title>Comparative genome analysis indicates high evolutionary potential of pathogenicity genes in Colletotrichum tanaceti.</title>
        <authorList>
            <person name="Lelwala R.V."/>
            <person name="Korhonen P.K."/>
            <person name="Young N.D."/>
            <person name="Scott J.B."/>
            <person name="Ades P.A."/>
            <person name="Gasser R.B."/>
            <person name="Taylor P.W.J."/>
        </authorList>
    </citation>
    <scope>NUCLEOTIDE SEQUENCE [LARGE SCALE GENOMIC DNA]</scope>
    <source>
        <strain evidence="1">BRIP57314</strain>
    </source>
</reference>
<keyword evidence="2" id="KW-1185">Reference proteome</keyword>
<comment type="caution">
    <text evidence="1">The sequence shown here is derived from an EMBL/GenBank/DDBJ whole genome shotgun (WGS) entry which is preliminary data.</text>
</comment>
<gene>
    <name evidence="1" type="ORF">CTA1_3331</name>
</gene>
<protein>
    <submittedName>
        <fullName evidence="1">Uncharacterized protein</fullName>
    </submittedName>
</protein>